<feature type="non-terminal residue" evidence="1">
    <location>
        <position position="48"/>
    </location>
</feature>
<evidence type="ECO:0000313" key="1">
    <source>
        <dbReference type="EMBL" id="CDW24702.1"/>
    </source>
</evidence>
<accession>A0A0K2TGI9</accession>
<proteinExistence type="predicted"/>
<name>A0A0K2TGI9_LEPSM</name>
<sequence>MFYRDRNIAGQVCRVTRRLYSNIKLKIKKNCIASLLSRKLFIPTLYFS</sequence>
<reference evidence="1" key="1">
    <citation type="submission" date="2014-05" db="EMBL/GenBank/DDBJ databases">
        <authorList>
            <person name="Chronopoulou M."/>
        </authorList>
    </citation>
    <scope>NUCLEOTIDE SEQUENCE</scope>
    <source>
        <tissue evidence="1">Whole organism</tissue>
    </source>
</reference>
<protein>
    <submittedName>
        <fullName evidence="1">Uncharacterized protein</fullName>
    </submittedName>
</protein>
<organism evidence="1">
    <name type="scientific">Lepeophtheirus salmonis</name>
    <name type="common">Salmon louse</name>
    <name type="synonym">Caligus salmonis</name>
    <dbReference type="NCBI Taxonomy" id="72036"/>
    <lineage>
        <taxon>Eukaryota</taxon>
        <taxon>Metazoa</taxon>
        <taxon>Ecdysozoa</taxon>
        <taxon>Arthropoda</taxon>
        <taxon>Crustacea</taxon>
        <taxon>Multicrustacea</taxon>
        <taxon>Hexanauplia</taxon>
        <taxon>Copepoda</taxon>
        <taxon>Siphonostomatoida</taxon>
        <taxon>Caligidae</taxon>
        <taxon>Lepeophtheirus</taxon>
    </lineage>
</organism>
<dbReference type="EMBL" id="HACA01007341">
    <property type="protein sequence ID" value="CDW24702.1"/>
    <property type="molecule type" value="Transcribed_RNA"/>
</dbReference>
<dbReference type="AlphaFoldDB" id="A0A0K2TGI9"/>